<dbReference type="Proteomes" id="UP001497527">
    <property type="component" value="Unassembled WGS sequence"/>
</dbReference>
<name>A0ABP1EZE7_9FLAO</name>
<dbReference type="RefSeq" id="WP_348717029.1">
    <property type="nucleotide sequence ID" value="NZ_CAXJIO010000012.1"/>
</dbReference>
<reference evidence="1 2" key="1">
    <citation type="submission" date="2024-05" db="EMBL/GenBank/DDBJ databases">
        <authorList>
            <person name="Duchaud E."/>
        </authorList>
    </citation>
    <scope>NUCLEOTIDE SEQUENCE [LARGE SCALE GENOMIC DNA]</scope>
    <source>
        <strain evidence="1">Ena-SAMPLE-TAB-13-05-2024-13:56:06:370-140308</strain>
    </source>
</reference>
<comment type="caution">
    <text evidence="1">The sequence shown here is derived from an EMBL/GenBank/DDBJ whole genome shotgun (WGS) entry which is preliminary data.</text>
</comment>
<dbReference type="EMBL" id="CAXJIO010000012">
    <property type="protein sequence ID" value="CAL2103070.1"/>
    <property type="molecule type" value="Genomic_DNA"/>
</dbReference>
<protein>
    <submittedName>
        <fullName evidence="1">Uncharacterized protein</fullName>
    </submittedName>
</protein>
<proteinExistence type="predicted"/>
<evidence type="ECO:0000313" key="2">
    <source>
        <dbReference type="Proteomes" id="UP001497527"/>
    </source>
</evidence>
<accession>A0ABP1EZE7</accession>
<evidence type="ECO:0000313" key="1">
    <source>
        <dbReference type="EMBL" id="CAL2103070.1"/>
    </source>
</evidence>
<gene>
    <name evidence="1" type="ORF">T190423A01A_30184</name>
</gene>
<keyword evidence="2" id="KW-1185">Reference proteome</keyword>
<sequence>MIKKQHKNSEVSWDENKEQGLFLITSNREKKAKGIIKKSIEGNLIAFIENTNYSNSYVNQKVASTLKSIFDDSWPKIIIQDAIDCLQGFIYTNITEANGLSIGDSHTISGSYRHYCIDGAPDCGGKTYQGPVSLVYKGSVIRVCAGIATEYAKFKIK</sequence>
<organism evidence="1 2">
    <name type="scientific">Tenacibaculum polynesiense</name>
    <dbReference type="NCBI Taxonomy" id="3137857"/>
    <lineage>
        <taxon>Bacteria</taxon>
        <taxon>Pseudomonadati</taxon>
        <taxon>Bacteroidota</taxon>
        <taxon>Flavobacteriia</taxon>
        <taxon>Flavobacteriales</taxon>
        <taxon>Flavobacteriaceae</taxon>
        <taxon>Tenacibaculum</taxon>
    </lineage>
</organism>